<reference evidence="22" key="1">
    <citation type="journal article" date="2023" name="Genome Biol. Evol.">
        <title>First Whole Genome Sequence and Flow Cytometry Genome Size Data for the Lichen-Forming Fungus Ramalina farinacea (Ascomycota).</title>
        <authorList>
            <person name="Llewellyn T."/>
            <person name="Mian S."/>
            <person name="Hill R."/>
            <person name="Leitch I.J."/>
            <person name="Gaya E."/>
        </authorList>
    </citation>
    <scope>NUCLEOTIDE SEQUENCE</scope>
    <source>
        <strain evidence="22">LIQ254RAFAR</strain>
    </source>
</reference>
<evidence type="ECO:0000256" key="18">
    <source>
        <dbReference type="SAM" id="MobiDB-lite"/>
    </source>
</evidence>
<evidence type="ECO:0000256" key="14">
    <source>
        <dbReference type="ARBA" id="ARBA00025569"/>
    </source>
</evidence>
<dbReference type="Pfam" id="PF15902">
    <property type="entry name" value="Sortilin-Vps10"/>
    <property type="match status" value="2"/>
</dbReference>
<feature type="domain" description="VPS10" evidence="21">
    <location>
        <begin position="64"/>
        <end position="697"/>
    </location>
</feature>
<name>A0AA43QTC8_9LECA</name>
<keyword evidence="13" id="KW-0325">Glycoprotein</keyword>
<protein>
    <recommendedName>
        <fullName evidence="3">Vacuolar protein sorting/targeting protein 10</fullName>
    </recommendedName>
    <alternativeName>
        <fullName evidence="16">Carboxypeptidase Y receptor</fullName>
    </alternativeName>
    <alternativeName>
        <fullName evidence="15 17">Sortilin VPS10</fullName>
    </alternativeName>
</protein>
<keyword evidence="4" id="KW-0813">Transport</keyword>
<comment type="function">
    <text evidence="14">Functions as a sorting receptor in the Golgi compartment required for the intracellular sorting and delivery of soluble vacuolar proteins, like carboxypeptidase Y (CPY) and proteinase A. Executes multiple rounds of sorting by cycling between the late Golgi and a prevacuolar endosome-like compartment.</text>
</comment>
<dbReference type="InterPro" id="IPR031778">
    <property type="entry name" value="Sortilin_N"/>
</dbReference>
<keyword evidence="9 19" id="KW-1133">Transmembrane helix</keyword>
<dbReference type="InterPro" id="IPR050310">
    <property type="entry name" value="VPS10-sortilin"/>
</dbReference>
<feature type="region of interest" description="Disordered" evidence="18">
    <location>
        <begin position="1507"/>
        <end position="1526"/>
    </location>
</feature>
<keyword evidence="23" id="KW-1185">Reference proteome</keyword>
<evidence type="ECO:0000256" key="9">
    <source>
        <dbReference type="ARBA" id="ARBA00022989"/>
    </source>
</evidence>
<gene>
    <name evidence="22" type="primary">VPS10</name>
    <name evidence="22" type="ORF">OHK93_002543</name>
</gene>
<evidence type="ECO:0000256" key="5">
    <source>
        <dbReference type="ARBA" id="ARBA00022692"/>
    </source>
</evidence>
<evidence type="ECO:0000256" key="1">
    <source>
        <dbReference type="ARBA" id="ARBA00004166"/>
    </source>
</evidence>
<dbReference type="EMBL" id="JAPUFD010000014">
    <property type="protein sequence ID" value="MDI1491334.1"/>
    <property type="molecule type" value="Genomic_DNA"/>
</dbReference>
<evidence type="ECO:0000256" key="7">
    <source>
        <dbReference type="ARBA" id="ARBA00022737"/>
    </source>
</evidence>
<dbReference type="SUPFAM" id="SSF110296">
    <property type="entry name" value="Oligoxyloglucan reducing end-specific cellobiohydrolase"/>
    <property type="match status" value="2"/>
</dbReference>
<proteinExistence type="predicted"/>
<dbReference type="PANTHER" id="PTHR12106:SF27">
    <property type="entry name" value="SORTILIN-RELATED RECEPTOR"/>
    <property type="match status" value="1"/>
</dbReference>
<dbReference type="GO" id="GO:0006895">
    <property type="term" value="P:Golgi to endosome transport"/>
    <property type="evidence" value="ECO:0007669"/>
    <property type="project" value="TreeGrafter"/>
</dbReference>
<evidence type="ECO:0000256" key="12">
    <source>
        <dbReference type="ARBA" id="ARBA00023170"/>
    </source>
</evidence>
<dbReference type="Proteomes" id="UP001161017">
    <property type="component" value="Unassembled WGS sequence"/>
</dbReference>
<feature type="transmembrane region" description="Helical" evidence="19">
    <location>
        <begin position="1450"/>
        <end position="1471"/>
    </location>
</feature>
<keyword evidence="10" id="KW-0333">Golgi apparatus</keyword>
<dbReference type="GO" id="GO:0006623">
    <property type="term" value="P:protein targeting to vacuole"/>
    <property type="evidence" value="ECO:0007669"/>
    <property type="project" value="TreeGrafter"/>
</dbReference>
<evidence type="ECO:0000256" key="6">
    <source>
        <dbReference type="ARBA" id="ARBA00022729"/>
    </source>
</evidence>
<keyword evidence="12" id="KW-0675">Receptor</keyword>
<keyword evidence="11 19" id="KW-0472">Membrane</keyword>
<accession>A0AA43QTC8</accession>
<dbReference type="SMART" id="SM00602">
    <property type="entry name" value="VPS10"/>
    <property type="match status" value="2"/>
</dbReference>
<evidence type="ECO:0000256" key="8">
    <source>
        <dbReference type="ARBA" id="ARBA00022927"/>
    </source>
</evidence>
<evidence type="ECO:0000256" key="3">
    <source>
        <dbReference type="ARBA" id="ARBA00015369"/>
    </source>
</evidence>
<keyword evidence="6 20" id="KW-0732">Signal</keyword>
<dbReference type="GO" id="GO:0005794">
    <property type="term" value="C:Golgi apparatus"/>
    <property type="evidence" value="ECO:0007669"/>
    <property type="project" value="UniProtKB-SubCell"/>
</dbReference>
<evidence type="ECO:0000256" key="19">
    <source>
        <dbReference type="SAM" id="Phobius"/>
    </source>
</evidence>
<keyword evidence="5 19" id="KW-0812">Transmembrane</keyword>
<feature type="chain" id="PRO_5041329459" description="Vacuolar protein sorting/targeting protein 10" evidence="20">
    <location>
        <begin position="34"/>
        <end position="1526"/>
    </location>
</feature>
<evidence type="ECO:0000256" key="11">
    <source>
        <dbReference type="ARBA" id="ARBA00023136"/>
    </source>
</evidence>
<dbReference type="FunFam" id="2.10.70.80:FF:000001">
    <property type="entry name" value="Sortilin-related VPS10 domain-containing receptor 1"/>
    <property type="match status" value="1"/>
</dbReference>
<evidence type="ECO:0000256" key="20">
    <source>
        <dbReference type="SAM" id="SignalP"/>
    </source>
</evidence>
<evidence type="ECO:0000256" key="16">
    <source>
        <dbReference type="ARBA" id="ARBA00031354"/>
    </source>
</evidence>
<evidence type="ECO:0000259" key="21">
    <source>
        <dbReference type="SMART" id="SM00602"/>
    </source>
</evidence>
<evidence type="ECO:0000256" key="15">
    <source>
        <dbReference type="ARBA" id="ARBA00031250"/>
    </source>
</evidence>
<dbReference type="InterPro" id="IPR015943">
    <property type="entry name" value="WD40/YVTN_repeat-like_dom_sf"/>
</dbReference>
<dbReference type="Pfam" id="PF15901">
    <property type="entry name" value="Sortilin_C"/>
    <property type="match status" value="2"/>
</dbReference>
<evidence type="ECO:0000256" key="4">
    <source>
        <dbReference type="ARBA" id="ARBA00022448"/>
    </source>
</evidence>
<keyword evidence="7" id="KW-0677">Repeat</keyword>
<feature type="region of interest" description="Disordered" evidence="18">
    <location>
        <begin position="687"/>
        <end position="712"/>
    </location>
</feature>
<dbReference type="InterPro" id="IPR031777">
    <property type="entry name" value="Sortilin_C"/>
</dbReference>
<dbReference type="Gene3D" id="2.130.10.10">
    <property type="entry name" value="YVTN repeat-like/Quinoprotein amine dehydrogenase"/>
    <property type="match status" value="1"/>
</dbReference>
<comment type="subcellular location">
    <subcellularLocation>
        <location evidence="1">Golgi apparatus</location>
        <location evidence="1">trans-Golgi network membrane</location>
        <topology evidence="1">Multi-pass membrane protein</topology>
    </subcellularLocation>
    <subcellularLocation>
        <location evidence="2">Prevacuolar compartment membrane</location>
        <topology evidence="2">Multi-pass membrane protein</topology>
    </subcellularLocation>
</comment>
<feature type="domain" description="VPS10" evidence="21">
    <location>
        <begin position="736"/>
        <end position="1377"/>
    </location>
</feature>
<sequence length="1526" mass="170767">MIIRFSPRCSTILTLPLLALLLQICSLATPCAATSDDKKDAPSISKYKLELPPADHPFYFEDSDVILVPDQRGTILRSDDAGVTFTPIQDVPSESVLKLYLHEFDKQTALAWGQRDIHYITHDRGKTWQDFAIPGLPILERPIFTFHAGDPKKIIVNVCSSLFLCDEMAWYTLDAFETPVKQLRESTRGCVFARSTPEWGMNYIGGEDDKGIDSEDRIVCVTTGRFVSFPPSSRDNRLVVSDNYFEYEEEPILELGRTVQGIVNIAVVKGFLIAAASAAKTDELALYVTDDAKQWHRAIFPKDHRLEENAYTVLESTNYSIQVDVMTTPSPLSAMGSLFTSNSNGTYFTRNIEHTNRDYRGVVDFEKVSGIQGIVLVNVVDNWEDVAESPLGERKIKTKISFDDGRTFQKLSAHGDELHLHSVTDLANMGRVYSSKAPGLIMGVGNTGKALKEYKDGDTWVSDDAGVTWSKALDDAHKYEFGDRGAVLLAVYDEGPTDEIRYSINHGKTWQKADLGETVKPLILTTTPDSTSLKFFLMGSVGEGEEAEHYAFNIDFEDYHKGGKCGEKDFEKWYARVDEKGEPTCIMGHKQWFRRRKADSECFVDKEFEDPVPEYEPCACADEDFECDYNFVRSEDGKDCLPAGAFDIPPDICENEDDRFMGPSGFRLIPGNDCDPDAKGAVDRTEEVERSCKGSSEQTKPPASGEITSKMTTFDSSGIAEYHYLERSDRSPDDDEAVVMRTNEGSLHITKDGGKTWKQLFKDEKITSILSHSFRNDVVFFLTGGKKVHYTYNRGEHFGHFKAPEVPTDDAKVPKLSFHPDYKDWLIWTGGVNCNSKKGQCHNVAFFSEDRGANWDHRLRYVGKCEFISEAGRGDEDKLLYCEQYKDESLDQPLQLKWSDNWFASENEVFGDIIDFATMSEFIVVAARREDDHDALSCHTSVDGKNFALAQFPPAFDVPTQKAYTVLESKSHAVFLHVTVNNLDGSEYGSIIKSNSNGTSYVMSLSGVNRNHQGYVDFEKMDILEGVMLANIVLNVDEANEGKDKKLGSVITHNDGAQWAPIQAPAQDVEGNSFDCDTSNVGKCSLHLHSFTERRDKRATFSSKSAIGLMMGVGNVGAELEVKSEGDTFMTRDGGIEWYQVKKGNYMWEYGDQGSIIVIVAADVPTKSVFYTRNEGFDWAEYEFSEKEHLIASISTIPSDQSRNFILWSNEDGGEIATFNLDFTGLTDRMCELDENDPNKGDYYLWEPRHPKQKDNCLFGHKAQYHRKNLEADCYNGPTIEKLHSISEDCACVREDFEWQVLPLPTNDYNYEIANDGTCVLSPGASPPDHSQQCKDNPDLVSFFEPTGYRRTPLDTCKGGKELEYSSREIPCPSHEKDFEEKERSKGLGGFWFFVLVFVLPIAIASSVGYWVYQHWDGKFGRIRLGEGGMGGGSGGAVFDADQPWIKYPIMGISALVAVAAAVPLVVGSVWRSVLGMFGRGGGYGRVDTYRSRSDFSRGGRYAVMDPEEDELFGDDDDEEVAPAAV</sequence>
<dbReference type="GO" id="GO:0016020">
    <property type="term" value="C:membrane"/>
    <property type="evidence" value="ECO:0007669"/>
    <property type="project" value="InterPro"/>
</dbReference>
<evidence type="ECO:0000256" key="2">
    <source>
        <dbReference type="ARBA" id="ARBA00004488"/>
    </source>
</evidence>
<feature type="signal peptide" evidence="20">
    <location>
        <begin position="1"/>
        <end position="33"/>
    </location>
</feature>
<dbReference type="GO" id="GO:0006896">
    <property type="term" value="P:Golgi to vacuole transport"/>
    <property type="evidence" value="ECO:0007669"/>
    <property type="project" value="TreeGrafter"/>
</dbReference>
<dbReference type="Gene3D" id="3.30.60.270">
    <property type="match status" value="2"/>
</dbReference>
<dbReference type="InterPro" id="IPR006581">
    <property type="entry name" value="VPS10"/>
</dbReference>
<feature type="transmembrane region" description="Helical" evidence="19">
    <location>
        <begin position="1391"/>
        <end position="1413"/>
    </location>
</feature>
<organism evidence="22 23">
    <name type="scientific">Ramalina farinacea</name>
    <dbReference type="NCBI Taxonomy" id="258253"/>
    <lineage>
        <taxon>Eukaryota</taxon>
        <taxon>Fungi</taxon>
        <taxon>Dikarya</taxon>
        <taxon>Ascomycota</taxon>
        <taxon>Pezizomycotina</taxon>
        <taxon>Lecanoromycetes</taxon>
        <taxon>OSLEUM clade</taxon>
        <taxon>Lecanoromycetidae</taxon>
        <taxon>Lecanorales</taxon>
        <taxon>Lecanorineae</taxon>
        <taxon>Ramalinaceae</taxon>
        <taxon>Ramalina</taxon>
    </lineage>
</organism>
<evidence type="ECO:0000256" key="13">
    <source>
        <dbReference type="ARBA" id="ARBA00023180"/>
    </source>
</evidence>
<dbReference type="PANTHER" id="PTHR12106">
    <property type="entry name" value="SORTILIN RELATED"/>
    <property type="match status" value="1"/>
</dbReference>
<keyword evidence="8" id="KW-0653">Protein transport</keyword>
<dbReference type="FunFam" id="3.30.60.270:FF:000005">
    <property type="entry name" value="Sortilin"/>
    <property type="match status" value="2"/>
</dbReference>
<feature type="compositionally biased region" description="Polar residues" evidence="18">
    <location>
        <begin position="693"/>
        <end position="712"/>
    </location>
</feature>
<evidence type="ECO:0000256" key="10">
    <source>
        <dbReference type="ARBA" id="ARBA00023034"/>
    </source>
</evidence>
<dbReference type="Gene3D" id="2.10.70.80">
    <property type="match status" value="2"/>
</dbReference>
<evidence type="ECO:0000313" key="22">
    <source>
        <dbReference type="EMBL" id="MDI1491334.1"/>
    </source>
</evidence>
<evidence type="ECO:0000313" key="23">
    <source>
        <dbReference type="Proteomes" id="UP001161017"/>
    </source>
</evidence>
<dbReference type="GO" id="GO:0005829">
    <property type="term" value="C:cytosol"/>
    <property type="evidence" value="ECO:0007669"/>
    <property type="project" value="GOC"/>
</dbReference>
<comment type="caution">
    <text evidence="22">The sequence shown here is derived from an EMBL/GenBank/DDBJ whole genome shotgun (WGS) entry which is preliminary data.</text>
</comment>
<evidence type="ECO:0000256" key="17">
    <source>
        <dbReference type="ARBA" id="ARBA00031902"/>
    </source>
</evidence>